<evidence type="ECO:0000313" key="4">
    <source>
        <dbReference type="Proteomes" id="UP000436088"/>
    </source>
</evidence>
<name>A0A6A2ZJY6_HIBSY</name>
<accession>A0A6A2ZJY6</accession>
<dbReference type="SUPFAM" id="SSF54791">
    <property type="entry name" value="Eukaryotic type KH-domain (KH-domain type I)"/>
    <property type="match status" value="1"/>
</dbReference>
<sequence>MLVPAQKVGSIIGRKGEFIRKFSDESRARIKILDAPPASSERAVSPLFEASFALFNPTL</sequence>
<dbReference type="Proteomes" id="UP000436088">
    <property type="component" value="Unassembled WGS sequence"/>
</dbReference>
<evidence type="ECO:0000259" key="2">
    <source>
        <dbReference type="Pfam" id="PF00013"/>
    </source>
</evidence>
<organism evidence="3 4">
    <name type="scientific">Hibiscus syriacus</name>
    <name type="common">Rose of Sharon</name>
    <dbReference type="NCBI Taxonomy" id="106335"/>
    <lineage>
        <taxon>Eukaryota</taxon>
        <taxon>Viridiplantae</taxon>
        <taxon>Streptophyta</taxon>
        <taxon>Embryophyta</taxon>
        <taxon>Tracheophyta</taxon>
        <taxon>Spermatophyta</taxon>
        <taxon>Magnoliopsida</taxon>
        <taxon>eudicotyledons</taxon>
        <taxon>Gunneridae</taxon>
        <taxon>Pentapetalae</taxon>
        <taxon>rosids</taxon>
        <taxon>malvids</taxon>
        <taxon>Malvales</taxon>
        <taxon>Malvaceae</taxon>
        <taxon>Malvoideae</taxon>
        <taxon>Hibiscus</taxon>
    </lineage>
</organism>
<keyword evidence="1" id="KW-0694">RNA-binding</keyword>
<protein>
    <recommendedName>
        <fullName evidence="2">K Homology domain-containing protein</fullName>
    </recommendedName>
</protein>
<dbReference type="PANTHER" id="PTHR10288">
    <property type="entry name" value="KH DOMAIN CONTAINING RNA BINDING PROTEIN"/>
    <property type="match status" value="1"/>
</dbReference>
<gene>
    <name evidence="3" type="ORF">F3Y22_tig00110858pilonHSYRG00275</name>
</gene>
<dbReference type="Gene3D" id="3.30.310.210">
    <property type="match status" value="1"/>
</dbReference>
<dbReference type="PROSITE" id="PS50084">
    <property type="entry name" value="KH_TYPE_1"/>
    <property type="match status" value="1"/>
</dbReference>
<evidence type="ECO:0000256" key="1">
    <source>
        <dbReference type="PROSITE-ProRule" id="PRU00117"/>
    </source>
</evidence>
<evidence type="ECO:0000313" key="3">
    <source>
        <dbReference type="EMBL" id="KAE8692208.1"/>
    </source>
</evidence>
<dbReference type="AlphaFoldDB" id="A0A6A2ZJY6"/>
<keyword evidence="4" id="KW-1185">Reference proteome</keyword>
<dbReference type="GO" id="GO:0003723">
    <property type="term" value="F:RNA binding"/>
    <property type="evidence" value="ECO:0007669"/>
    <property type="project" value="UniProtKB-UniRule"/>
</dbReference>
<dbReference type="InterPro" id="IPR004088">
    <property type="entry name" value="KH_dom_type_1"/>
</dbReference>
<dbReference type="EMBL" id="VEPZ02001139">
    <property type="protein sequence ID" value="KAE8692208.1"/>
    <property type="molecule type" value="Genomic_DNA"/>
</dbReference>
<proteinExistence type="predicted"/>
<dbReference type="Pfam" id="PF00013">
    <property type="entry name" value="KH_1"/>
    <property type="match status" value="1"/>
</dbReference>
<feature type="domain" description="K Homology" evidence="2">
    <location>
        <begin position="1"/>
        <end position="44"/>
    </location>
</feature>
<reference evidence="3" key="1">
    <citation type="submission" date="2019-09" db="EMBL/GenBank/DDBJ databases">
        <title>Draft genome information of white flower Hibiscus syriacus.</title>
        <authorList>
            <person name="Kim Y.-M."/>
        </authorList>
    </citation>
    <scope>NUCLEOTIDE SEQUENCE [LARGE SCALE GENOMIC DNA]</scope>
    <source>
        <strain evidence="3">YM2019G1</strain>
    </source>
</reference>
<comment type="caution">
    <text evidence="3">The sequence shown here is derived from an EMBL/GenBank/DDBJ whole genome shotgun (WGS) entry which is preliminary data.</text>
</comment>
<dbReference type="InterPro" id="IPR036612">
    <property type="entry name" value="KH_dom_type_1_sf"/>
</dbReference>